<keyword evidence="12" id="KW-0443">Lipid metabolism</keyword>
<keyword evidence="13 17" id="KW-0472">Membrane</keyword>
<dbReference type="FunFam" id="3.90.550.50:FF:000001">
    <property type="entry name" value="Hexosyltransferase"/>
    <property type="match status" value="1"/>
</dbReference>
<evidence type="ECO:0000256" key="15">
    <source>
        <dbReference type="ARBA" id="ARBA00045577"/>
    </source>
</evidence>
<evidence type="ECO:0000256" key="5">
    <source>
        <dbReference type="ARBA" id="ARBA00022676"/>
    </source>
</evidence>
<evidence type="ECO:0000256" key="14">
    <source>
        <dbReference type="ARBA" id="ARBA00023180"/>
    </source>
</evidence>
<evidence type="ECO:0000256" key="3">
    <source>
        <dbReference type="ARBA" id="ARBA00004922"/>
    </source>
</evidence>
<dbReference type="InterPro" id="IPR002659">
    <property type="entry name" value="Glyco_trans_31"/>
</dbReference>
<keyword evidence="11 17" id="KW-0333">Golgi apparatus</keyword>
<evidence type="ECO:0000256" key="6">
    <source>
        <dbReference type="ARBA" id="ARBA00022679"/>
    </source>
</evidence>
<keyword evidence="8" id="KW-0460">Magnesium</keyword>
<evidence type="ECO:0000256" key="7">
    <source>
        <dbReference type="ARBA" id="ARBA00022692"/>
    </source>
</evidence>
<gene>
    <name evidence="18" type="ORF">JRQ81_018066</name>
</gene>
<reference evidence="18" key="1">
    <citation type="journal article" date="2023" name="DNA Res.">
        <title>Chromosome-level genome assembly of Phrynocephalus forsythii using third-generation DNA sequencing and Hi-C analysis.</title>
        <authorList>
            <person name="Qi Y."/>
            <person name="Zhao W."/>
            <person name="Zhao Y."/>
            <person name="Niu C."/>
            <person name="Cao S."/>
            <person name="Zhang Y."/>
        </authorList>
    </citation>
    <scope>NUCLEOTIDE SEQUENCE</scope>
    <source>
        <tissue evidence="18">Muscle</tissue>
    </source>
</reference>
<evidence type="ECO:0000256" key="13">
    <source>
        <dbReference type="ARBA" id="ARBA00023136"/>
    </source>
</evidence>
<dbReference type="GO" id="GO:0008499">
    <property type="term" value="F:N-acetyl-beta-D-glucosaminide beta-(1,3)-galactosyltransferase activity"/>
    <property type="evidence" value="ECO:0007669"/>
    <property type="project" value="TreeGrafter"/>
</dbReference>
<evidence type="ECO:0000256" key="11">
    <source>
        <dbReference type="ARBA" id="ARBA00023034"/>
    </source>
</evidence>
<evidence type="ECO:0000256" key="2">
    <source>
        <dbReference type="ARBA" id="ARBA00004323"/>
    </source>
</evidence>
<feature type="transmembrane region" description="Helical" evidence="17">
    <location>
        <begin position="12"/>
        <end position="31"/>
    </location>
</feature>
<evidence type="ECO:0000256" key="16">
    <source>
        <dbReference type="ARBA" id="ARBA00049395"/>
    </source>
</evidence>
<comment type="caution">
    <text evidence="18">The sequence shown here is derived from an EMBL/GenBank/DDBJ whole genome shotgun (WGS) entry which is preliminary data.</text>
</comment>
<comment type="pathway">
    <text evidence="3">Protein modification; protein glycosylation.</text>
</comment>
<evidence type="ECO:0000256" key="12">
    <source>
        <dbReference type="ARBA" id="ARBA00023098"/>
    </source>
</evidence>
<accession>A0A9Q1B0S0</accession>
<organism evidence="18 19">
    <name type="scientific">Phrynocephalus forsythii</name>
    <dbReference type="NCBI Taxonomy" id="171643"/>
    <lineage>
        <taxon>Eukaryota</taxon>
        <taxon>Metazoa</taxon>
        <taxon>Chordata</taxon>
        <taxon>Craniata</taxon>
        <taxon>Vertebrata</taxon>
        <taxon>Euteleostomi</taxon>
        <taxon>Lepidosauria</taxon>
        <taxon>Squamata</taxon>
        <taxon>Bifurcata</taxon>
        <taxon>Unidentata</taxon>
        <taxon>Episquamata</taxon>
        <taxon>Toxicofera</taxon>
        <taxon>Iguania</taxon>
        <taxon>Acrodonta</taxon>
        <taxon>Agamidae</taxon>
        <taxon>Agaminae</taxon>
        <taxon>Phrynocephalus</taxon>
    </lineage>
</organism>
<keyword evidence="9 17" id="KW-0735">Signal-anchor</keyword>
<sequence length="324" mass="38041">MKTVKALKCFKLFLCILTIISVMLMAWHAIFPSHAVLEHIDWLYFYNHEPIYKQTFLFTLRERLKCKDNPFLVILVSSSPSGVKARQAIRITWGSQKSWWGKQVLIFFLLGKGTEQEEATALTLEDESILYGDIIQQDFLDSYNNLTLKTIMAFRWVTEFCSSAQYVMKSDEDVFINMGNLVKFLLNTNASENFMSGYPLIENYPHRGFHKKTYISYDEYPFKVYPPYWSGLGYILDVRLARRVYEMMSHVKPFKFEDVYVGICLGILGVEFLVPEDAELFFLYRIKFDICRYKHLIAVHGISPQEMIMYWQTITRESTSLPCH</sequence>
<dbReference type="PANTHER" id="PTHR11214">
    <property type="entry name" value="BETA-1,3-N-ACETYLGLUCOSAMINYLTRANSFERASE"/>
    <property type="match status" value="1"/>
</dbReference>
<keyword evidence="19" id="KW-1185">Reference proteome</keyword>
<dbReference type="PANTHER" id="PTHR11214:SF153">
    <property type="entry name" value="UDP-GALNAC:BETA-1,3-N-ACETYLGALACTOSAMINYLTRANSFERASE 1"/>
    <property type="match status" value="1"/>
</dbReference>
<evidence type="ECO:0000256" key="4">
    <source>
        <dbReference type="ARBA" id="ARBA00008661"/>
    </source>
</evidence>
<comment type="cofactor">
    <cofactor evidence="1">
        <name>Mg(2+)</name>
        <dbReference type="ChEBI" id="CHEBI:18420"/>
    </cofactor>
</comment>
<comment type="catalytic activity">
    <reaction evidence="16">
        <text>a globoside Gb3Cer (d18:1(4E)) + UDP-N-acetyl-alpha-D-galactosamine = a globoside Gb4Cer (d18:1(4E)) + UDP + H(+)</text>
        <dbReference type="Rhea" id="RHEA:22252"/>
        <dbReference type="ChEBI" id="CHEBI:15378"/>
        <dbReference type="ChEBI" id="CHEBI:18259"/>
        <dbReference type="ChEBI" id="CHEBI:18313"/>
        <dbReference type="ChEBI" id="CHEBI:58223"/>
        <dbReference type="ChEBI" id="CHEBI:67138"/>
        <dbReference type="EC" id="2.4.1.79"/>
    </reaction>
    <physiologicalReaction direction="left-to-right" evidence="16">
        <dbReference type="Rhea" id="RHEA:22253"/>
    </physiologicalReaction>
</comment>
<dbReference type="GO" id="GO:0006493">
    <property type="term" value="P:protein O-linked glycosylation"/>
    <property type="evidence" value="ECO:0007669"/>
    <property type="project" value="TreeGrafter"/>
</dbReference>
<comment type="function">
    <text evidence="15">Transfers N-acetylgalactosamine onto globotriaosylceramide. Plays a critical role in preimplantation stage embryonic development.</text>
</comment>
<proteinExistence type="inferred from homology"/>
<evidence type="ECO:0000256" key="8">
    <source>
        <dbReference type="ARBA" id="ARBA00022842"/>
    </source>
</evidence>
<dbReference type="AlphaFoldDB" id="A0A9Q1B0S0"/>
<keyword evidence="14" id="KW-0325">Glycoprotein</keyword>
<keyword evidence="10 17" id="KW-1133">Transmembrane helix</keyword>
<dbReference type="OrthoDB" id="5957813at2759"/>
<evidence type="ECO:0000256" key="10">
    <source>
        <dbReference type="ARBA" id="ARBA00022989"/>
    </source>
</evidence>
<name>A0A9Q1B0S0_9SAUR</name>
<evidence type="ECO:0000313" key="19">
    <source>
        <dbReference type="Proteomes" id="UP001142489"/>
    </source>
</evidence>
<keyword evidence="5 17" id="KW-0328">Glycosyltransferase</keyword>
<dbReference type="GO" id="GO:0000139">
    <property type="term" value="C:Golgi membrane"/>
    <property type="evidence" value="ECO:0007669"/>
    <property type="project" value="UniProtKB-SubCell"/>
</dbReference>
<evidence type="ECO:0000256" key="1">
    <source>
        <dbReference type="ARBA" id="ARBA00001946"/>
    </source>
</evidence>
<protein>
    <recommendedName>
        <fullName evidence="17">Hexosyltransferase</fullName>
        <ecNumber evidence="17">2.4.1.-</ecNumber>
    </recommendedName>
</protein>
<keyword evidence="7 17" id="KW-0812">Transmembrane</keyword>
<dbReference type="Gene3D" id="3.90.550.50">
    <property type="match status" value="1"/>
</dbReference>
<dbReference type="EC" id="2.4.1.-" evidence="17"/>
<evidence type="ECO:0000256" key="17">
    <source>
        <dbReference type="RuleBase" id="RU363063"/>
    </source>
</evidence>
<dbReference type="Proteomes" id="UP001142489">
    <property type="component" value="Unassembled WGS sequence"/>
</dbReference>
<keyword evidence="6" id="KW-0808">Transferase</keyword>
<evidence type="ECO:0000313" key="18">
    <source>
        <dbReference type="EMBL" id="KAJ7325046.1"/>
    </source>
</evidence>
<comment type="similarity">
    <text evidence="4 17">Belongs to the glycosyltransferase 31 family.</text>
</comment>
<dbReference type="EMBL" id="JAPFRF010000008">
    <property type="protein sequence ID" value="KAJ7325046.1"/>
    <property type="molecule type" value="Genomic_DNA"/>
</dbReference>
<dbReference type="GO" id="GO:0006629">
    <property type="term" value="P:lipid metabolic process"/>
    <property type="evidence" value="ECO:0007669"/>
    <property type="project" value="UniProtKB-KW"/>
</dbReference>
<comment type="subcellular location">
    <subcellularLocation>
        <location evidence="2 17">Golgi apparatus membrane</location>
        <topology evidence="2 17">Single-pass type II membrane protein</topology>
    </subcellularLocation>
</comment>
<dbReference type="Pfam" id="PF01762">
    <property type="entry name" value="Galactosyl_T"/>
    <property type="match status" value="1"/>
</dbReference>
<evidence type="ECO:0000256" key="9">
    <source>
        <dbReference type="ARBA" id="ARBA00022968"/>
    </source>
</evidence>
<dbReference type="GO" id="GO:0047273">
    <property type="term" value="F:galactosylgalactosylglucosylceramide beta-D-acetylgalactosaminyltransferase activity"/>
    <property type="evidence" value="ECO:0007669"/>
    <property type="project" value="UniProtKB-EC"/>
</dbReference>